<dbReference type="InterPro" id="IPR001611">
    <property type="entry name" value="Leu-rich_rpt"/>
</dbReference>
<dbReference type="InterPro" id="IPR051716">
    <property type="entry name" value="Plant_RL_S/T_kinase"/>
</dbReference>
<organism evidence="11 12">
    <name type="scientific">Stephanodiscus triporus</name>
    <dbReference type="NCBI Taxonomy" id="2934178"/>
    <lineage>
        <taxon>Eukaryota</taxon>
        <taxon>Sar</taxon>
        <taxon>Stramenopiles</taxon>
        <taxon>Ochrophyta</taxon>
        <taxon>Bacillariophyta</taxon>
        <taxon>Coscinodiscophyceae</taxon>
        <taxon>Thalassiosirophycidae</taxon>
        <taxon>Stephanodiscales</taxon>
        <taxon>Stephanodiscaceae</taxon>
        <taxon>Stephanodiscus</taxon>
    </lineage>
</organism>
<dbReference type="EMBL" id="JALLAZ020000980">
    <property type="protein sequence ID" value="KAL3783278.1"/>
    <property type="molecule type" value="Genomic_DNA"/>
</dbReference>
<name>A0ABD3P5Z3_9STRA</name>
<dbReference type="GO" id="GO:0005886">
    <property type="term" value="C:plasma membrane"/>
    <property type="evidence" value="ECO:0007669"/>
    <property type="project" value="UniProtKB-SubCell"/>
</dbReference>
<keyword evidence="6" id="KW-0677">Repeat</keyword>
<dbReference type="AlphaFoldDB" id="A0ABD3P5Z3"/>
<comment type="caution">
    <text evidence="11">The sequence shown here is derived from an EMBL/GenBank/DDBJ whole genome shotgun (WGS) entry which is preliminary data.</text>
</comment>
<evidence type="ECO:0000313" key="12">
    <source>
        <dbReference type="Proteomes" id="UP001530315"/>
    </source>
</evidence>
<keyword evidence="5 10" id="KW-0732">Signal</keyword>
<evidence type="ECO:0000256" key="8">
    <source>
        <dbReference type="ARBA" id="ARBA00022840"/>
    </source>
</evidence>
<dbReference type="InterPro" id="IPR032675">
    <property type="entry name" value="LRR_dom_sf"/>
</dbReference>
<keyword evidence="7" id="KW-0547">Nucleotide-binding</keyword>
<dbReference type="InterPro" id="IPR003591">
    <property type="entry name" value="Leu-rich_rpt_typical-subtyp"/>
</dbReference>
<evidence type="ECO:0000256" key="6">
    <source>
        <dbReference type="ARBA" id="ARBA00022737"/>
    </source>
</evidence>
<evidence type="ECO:0008006" key="13">
    <source>
        <dbReference type="Google" id="ProtNLM"/>
    </source>
</evidence>
<dbReference type="Proteomes" id="UP001530315">
    <property type="component" value="Unassembled WGS sequence"/>
</dbReference>
<keyword evidence="3" id="KW-1003">Cell membrane</keyword>
<dbReference type="SMART" id="SM00369">
    <property type="entry name" value="LRR_TYP"/>
    <property type="match status" value="3"/>
</dbReference>
<dbReference type="GO" id="GO:0005524">
    <property type="term" value="F:ATP binding"/>
    <property type="evidence" value="ECO:0007669"/>
    <property type="project" value="UniProtKB-KW"/>
</dbReference>
<proteinExistence type="predicted"/>
<feature type="compositionally biased region" description="Low complexity" evidence="9">
    <location>
        <begin position="38"/>
        <end position="52"/>
    </location>
</feature>
<feature type="chain" id="PRO_5044769747" description="L domain-like protein" evidence="10">
    <location>
        <begin position="25"/>
        <end position="621"/>
    </location>
</feature>
<dbReference type="PANTHER" id="PTHR48053">
    <property type="entry name" value="LEUCINE RICH REPEAT FAMILY PROTEIN, EXPRESSED"/>
    <property type="match status" value="1"/>
</dbReference>
<dbReference type="Pfam" id="PF00560">
    <property type="entry name" value="LRR_1"/>
    <property type="match status" value="3"/>
</dbReference>
<evidence type="ECO:0000256" key="4">
    <source>
        <dbReference type="ARBA" id="ARBA00022614"/>
    </source>
</evidence>
<evidence type="ECO:0000256" key="7">
    <source>
        <dbReference type="ARBA" id="ARBA00022741"/>
    </source>
</evidence>
<reference evidence="11 12" key="1">
    <citation type="submission" date="2024-10" db="EMBL/GenBank/DDBJ databases">
        <title>Updated reference genomes for cyclostephanoid diatoms.</title>
        <authorList>
            <person name="Roberts W.R."/>
            <person name="Alverson A.J."/>
        </authorList>
    </citation>
    <scope>NUCLEOTIDE SEQUENCE [LARGE SCALE GENOMIC DNA]</scope>
    <source>
        <strain evidence="11 12">AJA276-08</strain>
    </source>
</reference>
<evidence type="ECO:0000256" key="2">
    <source>
        <dbReference type="ARBA" id="ARBA00004236"/>
    </source>
</evidence>
<evidence type="ECO:0000313" key="11">
    <source>
        <dbReference type="EMBL" id="KAL3783278.1"/>
    </source>
</evidence>
<keyword evidence="12" id="KW-1185">Reference proteome</keyword>
<accession>A0ABD3P5Z3</accession>
<feature type="region of interest" description="Disordered" evidence="9">
    <location>
        <begin position="21"/>
        <end position="70"/>
    </location>
</feature>
<comment type="subcellular location">
    <subcellularLocation>
        <location evidence="2">Cell membrane</location>
    </subcellularLocation>
    <subcellularLocation>
        <location evidence="1">Membrane</location>
        <topology evidence="1">Single-pass membrane protein</topology>
    </subcellularLocation>
</comment>
<keyword evidence="8" id="KW-0067">ATP-binding</keyword>
<dbReference type="PANTHER" id="PTHR48053:SF71">
    <property type="entry name" value="LEUCINE RICH REPEAT FAMILY PROTEIN, EXPRESSED"/>
    <property type="match status" value="1"/>
</dbReference>
<feature type="signal peptide" evidence="10">
    <location>
        <begin position="1"/>
        <end position="24"/>
    </location>
</feature>
<dbReference type="SUPFAM" id="SSF52058">
    <property type="entry name" value="L domain-like"/>
    <property type="match status" value="1"/>
</dbReference>
<dbReference type="FunFam" id="3.80.10.10:FF:000383">
    <property type="entry name" value="Leucine-rich repeat receptor protein kinase EMS1"/>
    <property type="match status" value="1"/>
</dbReference>
<dbReference type="FunFam" id="3.80.10.10:FF:000041">
    <property type="entry name" value="LRR receptor-like serine/threonine-protein kinase ERECTA"/>
    <property type="match status" value="1"/>
</dbReference>
<evidence type="ECO:0000256" key="10">
    <source>
        <dbReference type="SAM" id="SignalP"/>
    </source>
</evidence>
<evidence type="ECO:0000256" key="3">
    <source>
        <dbReference type="ARBA" id="ARBA00022475"/>
    </source>
</evidence>
<keyword evidence="4" id="KW-0433">Leucine-rich repeat</keyword>
<gene>
    <name evidence="11" type="ORF">ACHAW5_010270</name>
</gene>
<evidence type="ECO:0000256" key="5">
    <source>
        <dbReference type="ARBA" id="ARBA00022729"/>
    </source>
</evidence>
<evidence type="ECO:0000256" key="9">
    <source>
        <dbReference type="SAM" id="MobiDB-lite"/>
    </source>
</evidence>
<dbReference type="Pfam" id="PF13855">
    <property type="entry name" value="LRR_8"/>
    <property type="match status" value="1"/>
</dbReference>
<dbReference type="Gene3D" id="3.80.10.10">
    <property type="entry name" value="Ribonuclease Inhibitor"/>
    <property type="match status" value="2"/>
</dbReference>
<evidence type="ECO:0000256" key="1">
    <source>
        <dbReference type="ARBA" id="ARBA00004167"/>
    </source>
</evidence>
<protein>
    <recommendedName>
        <fullName evidence="13">L domain-like protein</fullName>
    </recommendedName>
</protein>
<keyword evidence="3" id="KW-0472">Membrane</keyword>
<sequence>MGRRIIRTALLSLGAGAIASKSAAVSESNRGQLRRQARQTSSSSQQQQQQGRLTESNKSPPDAIDEKSRRFFKPASHEELYLDMRELILELNVDMSMSTTMAPEPAPVQTSTPSIDCANAETCANRLLEQIFQVSERVGTTEAQSDQMSPQSKARDWIIEECDAVTPIEYCGETQLILNEQRYALAVMYFSLGGDEWNVGSNPGPDKSAGPGKWLSGLNYCDWGSEITSANGSYDQMVCDEFGNVLYLNLQSNNMVGEIPPEIGVLVYMESYISFFNAQSGPIPTTLGLLKLLETFDVESNNMEGDLFQPEYIGLDGLTNIVNFRASINNFGGTIPSDIGLWTRLQNLWFAENEITGTIPSEVGYLVDMEAFLFYTNQISGTIPTEIGNLDKLYWLDMESNQIDGTIPEELYSNLALETLVLKNNSLTGTISELVGNLNMLTSFWVSFNEITGTIPTGFNNLLSLEELELQYNLLTGVIPEEFGNLESIAFISAENNMLTGTIPSGLFSDNLPGLRILYLNNNRLTGTVPENYGRSPRLQDLWINDNFLTGTLPSITEGEFLFLEELLLQNNELTGAVDVSLCRILNTTGGNLGRLDADCQPPAGGGPPQITCNCCTTCYE</sequence>